<comment type="caution">
    <text evidence="5">The sequence shown here is derived from an EMBL/GenBank/DDBJ whole genome shotgun (WGS) entry which is preliminary data.</text>
</comment>
<evidence type="ECO:0000256" key="3">
    <source>
        <dbReference type="ARBA" id="ARBA00023163"/>
    </source>
</evidence>
<protein>
    <submittedName>
        <fullName evidence="5">LuxR C-terminal-related transcriptional regulator</fullName>
    </submittedName>
</protein>
<evidence type="ECO:0000256" key="2">
    <source>
        <dbReference type="ARBA" id="ARBA00023125"/>
    </source>
</evidence>
<keyword evidence="6" id="KW-1185">Reference proteome</keyword>
<proteinExistence type="predicted"/>
<dbReference type="PANTHER" id="PTHR43214">
    <property type="entry name" value="TWO-COMPONENT RESPONSE REGULATOR"/>
    <property type="match status" value="1"/>
</dbReference>
<keyword evidence="1" id="KW-0805">Transcription regulation</keyword>
<dbReference type="InterPro" id="IPR016032">
    <property type="entry name" value="Sig_transdc_resp-reg_C-effctor"/>
</dbReference>
<dbReference type="InterPro" id="IPR039420">
    <property type="entry name" value="WalR-like"/>
</dbReference>
<gene>
    <name evidence="5" type="ORF">GCM10009839_06260</name>
</gene>
<name>A0ABP5F1I1_9ACTN</name>
<reference evidence="6" key="1">
    <citation type="journal article" date="2019" name="Int. J. Syst. Evol. Microbiol.">
        <title>The Global Catalogue of Microorganisms (GCM) 10K type strain sequencing project: providing services to taxonomists for standard genome sequencing and annotation.</title>
        <authorList>
            <consortium name="The Broad Institute Genomics Platform"/>
            <consortium name="The Broad Institute Genome Sequencing Center for Infectious Disease"/>
            <person name="Wu L."/>
            <person name="Ma J."/>
        </authorList>
    </citation>
    <scope>NUCLEOTIDE SEQUENCE [LARGE SCALE GENOMIC DNA]</scope>
    <source>
        <strain evidence="6">JCM 16014</strain>
    </source>
</reference>
<dbReference type="SUPFAM" id="SSF46894">
    <property type="entry name" value="C-terminal effector domain of the bipartite response regulators"/>
    <property type="match status" value="1"/>
</dbReference>
<dbReference type="Pfam" id="PF00196">
    <property type="entry name" value="GerE"/>
    <property type="match status" value="1"/>
</dbReference>
<dbReference type="PROSITE" id="PS50043">
    <property type="entry name" value="HTH_LUXR_2"/>
    <property type="match status" value="1"/>
</dbReference>
<dbReference type="PANTHER" id="PTHR43214:SF24">
    <property type="entry name" value="TRANSCRIPTIONAL REGULATORY PROTEIN NARL-RELATED"/>
    <property type="match status" value="1"/>
</dbReference>
<evidence type="ECO:0000256" key="1">
    <source>
        <dbReference type="ARBA" id="ARBA00023015"/>
    </source>
</evidence>
<organism evidence="5 6">
    <name type="scientific">Catenulispora yoronensis</name>
    <dbReference type="NCBI Taxonomy" id="450799"/>
    <lineage>
        <taxon>Bacteria</taxon>
        <taxon>Bacillati</taxon>
        <taxon>Actinomycetota</taxon>
        <taxon>Actinomycetes</taxon>
        <taxon>Catenulisporales</taxon>
        <taxon>Catenulisporaceae</taxon>
        <taxon>Catenulispora</taxon>
    </lineage>
</organism>
<accession>A0ABP5F1I1</accession>
<dbReference type="SMART" id="SM00421">
    <property type="entry name" value="HTH_LUXR"/>
    <property type="match status" value="1"/>
</dbReference>
<evidence type="ECO:0000313" key="5">
    <source>
        <dbReference type="EMBL" id="GAA2014128.1"/>
    </source>
</evidence>
<dbReference type="CDD" id="cd06170">
    <property type="entry name" value="LuxR_C_like"/>
    <property type="match status" value="1"/>
</dbReference>
<dbReference type="Gene3D" id="3.40.50.2300">
    <property type="match status" value="1"/>
</dbReference>
<feature type="domain" description="HTH luxR-type" evidence="4">
    <location>
        <begin position="141"/>
        <end position="206"/>
    </location>
</feature>
<evidence type="ECO:0000259" key="4">
    <source>
        <dbReference type="PROSITE" id="PS50043"/>
    </source>
</evidence>
<evidence type="ECO:0000313" key="6">
    <source>
        <dbReference type="Proteomes" id="UP001500751"/>
    </source>
</evidence>
<dbReference type="InterPro" id="IPR000792">
    <property type="entry name" value="Tscrpt_reg_LuxR_C"/>
</dbReference>
<dbReference type="EMBL" id="BAAAQN010000003">
    <property type="protein sequence ID" value="GAA2014128.1"/>
    <property type="molecule type" value="Genomic_DNA"/>
</dbReference>
<dbReference type="PRINTS" id="PR00038">
    <property type="entry name" value="HTHLUXR"/>
</dbReference>
<sequence length="208" mass="22138">MRIPVRVHAEDLILEAGVTSHLRTRPEVEILAGDTQDGRPAAVDLVVAETLNTPTLQTLRKLQASVSGVSVLLIGRMEAAGLPAAASYGVRALLYRNLATPDRIVAAVVAAANGEGVMPGDLLGDLLDQVGRLHQQVLDPHGLTVKGLTTREAQILELASQGYDTAGIARRAGFSERTVKTLLHGVMVRYGLRNRTHAVAHAIREGLV</sequence>
<keyword evidence="3" id="KW-0804">Transcription</keyword>
<dbReference type="Proteomes" id="UP001500751">
    <property type="component" value="Unassembled WGS sequence"/>
</dbReference>
<keyword evidence="2" id="KW-0238">DNA-binding</keyword>